<comment type="caution">
    <text evidence="1">The sequence shown here is derived from an EMBL/GenBank/DDBJ whole genome shotgun (WGS) entry which is preliminary data.</text>
</comment>
<sequence>MNTAALCAWLTPLVMAQLPAESVSWLQDTLSAQLSERDFLAAFSRVPRLSGKAHLALTQAQALEAKALHAGFSPERWTLAQATRALLLARAPHHSSDDYGALLHRLSATADLGELVALYSGLPVLPYPETHLSWATDGIRSTITDVFDAVALHNPYPHDFLPPEAWNQMVLKAVFNARPLYQIYGLDNRRNPTLARMLLDYAHERWAAGRSLTPEVWRLVSPYFTPESLENLRPLLRSPEPLQVQAAALALSESTLPAAEQLLAQHPAARQTLSHESVTWHRIGEQAYLL</sequence>
<dbReference type="NCBIfam" id="NF035938">
    <property type="entry name" value="EboA_domain"/>
    <property type="match status" value="1"/>
</dbReference>
<keyword evidence="2" id="KW-1185">Reference proteome</keyword>
<dbReference type="RefSeq" id="WP_135464832.1">
    <property type="nucleotide sequence ID" value="NZ_SRLC01000002.1"/>
</dbReference>
<organism evidence="1 2">
    <name type="scientific">Hymenobacter aquaticus</name>
    <dbReference type="NCBI Taxonomy" id="1867101"/>
    <lineage>
        <taxon>Bacteria</taxon>
        <taxon>Pseudomonadati</taxon>
        <taxon>Bacteroidota</taxon>
        <taxon>Cytophagia</taxon>
        <taxon>Cytophagales</taxon>
        <taxon>Hymenobacteraceae</taxon>
        <taxon>Hymenobacter</taxon>
    </lineage>
</organism>
<accession>A0A4Z0PZI5</accession>
<proteinExistence type="predicted"/>
<evidence type="ECO:0000313" key="1">
    <source>
        <dbReference type="EMBL" id="TGE22313.1"/>
    </source>
</evidence>
<dbReference type="OrthoDB" id="325673at2"/>
<name>A0A4Z0PZI5_9BACT</name>
<evidence type="ECO:0000313" key="2">
    <source>
        <dbReference type="Proteomes" id="UP000297549"/>
    </source>
</evidence>
<dbReference type="Proteomes" id="UP000297549">
    <property type="component" value="Unassembled WGS sequence"/>
</dbReference>
<dbReference type="InterPro" id="IPR047715">
    <property type="entry name" value="EboA_dom"/>
</dbReference>
<gene>
    <name evidence="1" type="ORF">E5K00_18895</name>
</gene>
<reference evidence="1 2" key="1">
    <citation type="submission" date="2019-04" db="EMBL/GenBank/DDBJ databases">
        <authorList>
            <person name="Feng G."/>
            <person name="Zhang J."/>
            <person name="Zhu H."/>
        </authorList>
    </citation>
    <scope>NUCLEOTIDE SEQUENCE [LARGE SCALE GENOMIC DNA]</scope>
    <source>
        <strain evidence="1 2">JCM 31653</strain>
    </source>
</reference>
<protein>
    <recommendedName>
        <fullName evidence="3">EboA domain-containing protein</fullName>
    </recommendedName>
</protein>
<dbReference type="AlphaFoldDB" id="A0A4Z0PZI5"/>
<dbReference type="EMBL" id="SRLC01000002">
    <property type="protein sequence ID" value="TGE22313.1"/>
    <property type="molecule type" value="Genomic_DNA"/>
</dbReference>
<evidence type="ECO:0008006" key="3">
    <source>
        <dbReference type="Google" id="ProtNLM"/>
    </source>
</evidence>